<accession>A0A0D2GGF9</accession>
<comment type="caution">
    <text evidence="1">The sequence shown here is derived from an EMBL/GenBank/DDBJ whole genome shotgun (WGS) entry which is preliminary data.</text>
</comment>
<dbReference type="EMBL" id="AZAC01000014">
    <property type="protein sequence ID" value="KIX13982.1"/>
    <property type="molecule type" value="Genomic_DNA"/>
</dbReference>
<proteinExistence type="predicted"/>
<reference evidence="1 2" key="1">
    <citation type="submission" date="2013-11" db="EMBL/GenBank/DDBJ databases">
        <title>Metagenomic analysis of a methanogenic consortium involved in long chain n-alkane degradation.</title>
        <authorList>
            <person name="Davidova I.A."/>
            <person name="Callaghan A.V."/>
            <person name="Wawrik B."/>
            <person name="Pruitt S."/>
            <person name="Marks C."/>
            <person name="Duncan K.E."/>
            <person name="Suflita J.M."/>
        </authorList>
    </citation>
    <scope>NUCLEOTIDE SEQUENCE [LARGE SCALE GENOMIC DNA]</scope>
    <source>
        <strain evidence="1 2">SPR</strain>
    </source>
</reference>
<gene>
    <name evidence="1" type="ORF">X474_12855</name>
</gene>
<protein>
    <submittedName>
        <fullName evidence="1">Uncharacterized protein</fullName>
    </submittedName>
</protein>
<evidence type="ECO:0000313" key="2">
    <source>
        <dbReference type="Proteomes" id="UP000032233"/>
    </source>
</evidence>
<dbReference type="Proteomes" id="UP000032233">
    <property type="component" value="Unassembled WGS sequence"/>
</dbReference>
<dbReference type="AlphaFoldDB" id="A0A0D2GGF9"/>
<dbReference type="STRING" id="1429043.X474_12855"/>
<keyword evidence="2" id="KW-1185">Reference proteome</keyword>
<dbReference type="InParanoid" id="A0A0D2GGF9"/>
<sequence length="92" mass="10721">MTSSPFRFRFKNNGQVQPFKLQSKMLLQVNKGLNLLADFKERTKKPCRRIAKQPFYCNTWAIRGIESQPIDITPISQERSFQLPLGKTCFVI</sequence>
<organism evidence="1 2">
    <name type="scientific">Dethiosulfatarculus sandiegensis</name>
    <dbReference type="NCBI Taxonomy" id="1429043"/>
    <lineage>
        <taxon>Bacteria</taxon>
        <taxon>Pseudomonadati</taxon>
        <taxon>Thermodesulfobacteriota</taxon>
        <taxon>Desulfarculia</taxon>
        <taxon>Desulfarculales</taxon>
        <taxon>Desulfarculaceae</taxon>
        <taxon>Dethiosulfatarculus</taxon>
    </lineage>
</organism>
<name>A0A0D2GGF9_9BACT</name>
<evidence type="ECO:0000313" key="1">
    <source>
        <dbReference type="EMBL" id="KIX13982.1"/>
    </source>
</evidence>